<dbReference type="PANTHER" id="PTHR30231:SF42">
    <property type="entry name" value="EXONUCLEASE"/>
    <property type="match status" value="1"/>
</dbReference>
<dbReference type="GO" id="GO:0005829">
    <property type="term" value="C:cytosol"/>
    <property type="evidence" value="ECO:0007669"/>
    <property type="project" value="TreeGrafter"/>
</dbReference>
<organism evidence="2 3">
    <name type="scientific">Natranaerobius thermophilus (strain ATCC BAA-1301 / DSM 18059 / JW/NM-WN-LF)</name>
    <dbReference type="NCBI Taxonomy" id="457570"/>
    <lineage>
        <taxon>Bacteria</taxon>
        <taxon>Bacillati</taxon>
        <taxon>Bacillota</taxon>
        <taxon>Clostridia</taxon>
        <taxon>Natranaerobiales</taxon>
        <taxon>Natranaerobiaceae</taxon>
        <taxon>Natranaerobius</taxon>
    </lineage>
</organism>
<evidence type="ECO:0000259" key="1">
    <source>
        <dbReference type="SMART" id="SM00479"/>
    </source>
</evidence>
<reference evidence="2 3" key="2">
    <citation type="journal article" date="2011" name="J. Bacteriol.">
        <title>Complete genome sequence of the anaerobic, halophilic alkalithermophile Natranaerobius thermophilus JW/NM-WN-LF.</title>
        <authorList>
            <person name="Zhao B."/>
            <person name="Mesbah N.M."/>
            <person name="Dalin E."/>
            <person name="Goodwin L."/>
            <person name="Nolan M."/>
            <person name="Pitluck S."/>
            <person name="Chertkov O."/>
            <person name="Brettin T.S."/>
            <person name="Han J."/>
            <person name="Larimer F.W."/>
            <person name="Land M.L."/>
            <person name="Hauser L."/>
            <person name="Kyrpides N."/>
            <person name="Wiegel J."/>
        </authorList>
    </citation>
    <scope>NUCLEOTIDE SEQUENCE [LARGE SCALE GENOMIC DNA]</scope>
    <source>
        <strain evidence="3">ATCC BAA-1301 / DSM 18059 / JW/NM-WN-LF</strain>
    </source>
</reference>
<proteinExistence type="predicted"/>
<keyword evidence="2" id="KW-0540">Nuclease</keyword>
<keyword evidence="2" id="KW-0269">Exonuclease</keyword>
<dbReference type="InterPro" id="IPR013520">
    <property type="entry name" value="Ribonucl_H"/>
</dbReference>
<keyword evidence="3" id="KW-1185">Reference proteome</keyword>
<keyword evidence="2" id="KW-0378">Hydrolase</keyword>
<feature type="domain" description="Exonuclease" evidence="1">
    <location>
        <begin position="3"/>
        <end position="141"/>
    </location>
</feature>
<dbReference type="CDD" id="cd06130">
    <property type="entry name" value="DNA_pol_III_epsilon_like"/>
    <property type="match status" value="1"/>
</dbReference>
<dbReference type="PANTHER" id="PTHR30231">
    <property type="entry name" value="DNA POLYMERASE III SUBUNIT EPSILON"/>
    <property type="match status" value="1"/>
</dbReference>
<sequence length="170" mass="19961">MEAGEIIEKQHWYIRPKPFYFHPYNVYIHGIKPEDVRDEPDFSEIWREISTYLENNLVVAHNASFDISVLRHVLDLYDLDYPQFDYLCTKKLAEKQWPHLDKYGLKSIAKFLDVKFKHHDAMEDAYACAQIAVSACKSQNVDCLYSLARELRLGLGKVYQGGYRPARIRS</sequence>
<reference evidence="2 3" key="1">
    <citation type="submission" date="2008-04" db="EMBL/GenBank/DDBJ databases">
        <title>Complete sequence of chromosome of Natranaerobius thermophilus JW/NM-WN-LF.</title>
        <authorList>
            <consortium name="US DOE Joint Genome Institute"/>
            <person name="Copeland A."/>
            <person name="Lucas S."/>
            <person name="Lapidus A."/>
            <person name="Glavina del Rio T."/>
            <person name="Dalin E."/>
            <person name="Tice H."/>
            <person name="Bruce D."/>
            <person name="Goodwin L."/>
            <person name="Pitluck S."/>
            <person name="Chertkov O."/>
            <person name="Brettin T."/>
            <person name="Detter J.C."/>
            <person name="Han C."/>
            <person name="Kuske C.R."/>
            <person name="Schmutz J."/>
            <person name="Larimer F."/>
            <person name="Land M."/>
            <person name="Hauser L."/>
            <person name="Kyrpides N."/>
            <person name="Lykidis A."/>
            <person name="Mesbah N.M."/>
            <person name="Wiegel J."/>
        </authorList>
    </citation>
    <scope>NUCLEOTIDE SEQUENCE [LARGE SCALE GENOMIC DNA]</scope>
    <source>
        <strain evidence="3">ATCC BAA-1301 / DSM 18059 / JW/NM-WN-LF</strain>
    </source>
</reference>
<dbReference type="InterPro" id="IPR012337">
    <property type="entry name" value="RNaseH-like_sf"/>
</dbReference>
<gene>
    <name evidence="2" type="ordered locus">Nther_0595</name>
</gene>
<dbReference type="InParanoid" id="B2A6Q7"/>
<dbReference type="GO" id="GO:0003676">
    <property type="term" value="F:nucleic acid binding"/>
    <property type="evidence" value="ECO:0007669"/>
    <property type="project" value="InterPro"/>
</dbReference>
<accession>B2A6Q7</accession>
<name>B2A6Q7_NATTJ</name>
<dbReference type="AlphaFoldDB" id="B2A6Q7"/>
<dbReference type="HOGENOM" id="CLU_047806_14_1_9"/>
<dbReference type="Proteomes" id="UP000001683">
    <property type="component" value="Chromosome"/>
</dbReference>
<dbReference type="KEGG" id="nth:Nther_0595"/>
<dbReference type="STRING" id="457570.Nther_0595"/>
<dbReference type="SUPFAM" id="SSF53098">
    <property type="entry name" value="Ribonuclease H-like"/>
    <property type="match status" value="1"/>
</dbReference>
<dbReference type="GO" id="GO:0008408">
    <property type="term" value="F:3'-5' exonuclease activity"/>
    <property type="evidence" value="ECO:0007669"/>
    <property type="project" value="TreeGrafter"/>
</dbReference>
<evidence type="ECO:0000313" key="3">
    <source>
        <dbReference type="Proteomes" id="UP000001683"/>
    </source>
</evidence>
<protein>
    <submittedName>
        <fullName evidence="2">Exonuclease RNase T and DNA polymerase III</fullName>
    </submittedName>
</protein>
<dbReference type="EMBL" id="CP001034">
    <property type="protein sequence ID" value="ACB84190.1"/>
    <property type="molecule type" value="Genomic_DNA"/>
</dbReference>
<dbReference type="SMART" id="SM00479">
    <property type="entry name" value="EXOIII"/>
    <property type="match status" value="1"/>
</dbReference>
<dbReference type="Gene3D" id="3.30.420.10">
    <property type="entry name" value="Ribonuclease H-like superfamily/Ribonuclease H"/>
    <property type="match status" value="1"/>
</dbReference>
<evidence type="ECO:0000313" key="2">
    <source>
        <dbReference type="EMBL" id="ACB84190.1"/>
    </source>
</evidence>
<dbReference type="eggNOG" id="COG0847">
    <property type="taxonomic scope" value="Bacteria"/>
</dbReference>
<dbReference type="Pfam" id="PF00929">
    <property type="entry name" value="RNase_T"/>
    <property type="match status" value="1"/>
</dbReference>
<dbReference type="InterPro" id="IPR036397">
    <property type="entry name" value="RNaseH_sf"/>
</dbReference>